<protein>
    <recommendedName>
        <fullName evidence="2">VWFA domain-containing protein</fullName>
    </recommendedName>
</protein>
<evidence type="ECO:0000313" key="3">
    <source>
        <dbReference type="EMBL" id="HGM07613.1"/>
    </source>
</evidence>
<evidence type="ECO:0000256" key="1">
    <source>
        <dbReference type="SAM" id="MobiDB-lite"/>
    </source>
</evidence>
<gene>
    <name evidence="3" type="ORF">ENU31_04305</name>
</gene>
<sequence>MIQETIVSEDKDKYLDTCRIVNKSISESIRRASSINPRTKIAGYTKNFFYVDISTGNIFVVPIESVDVLEGYLLHENGHRSFFPASTSCSMAFISAVALNVPWASRQEVVSATNVVADVFSDSMLLRLGFGKTLSKRVQDFINRVKSLDALMCFKVMMYKAVEIASKENDTLIRQKHLDESFKELVSLFPSNQVIISKVYEIARKFVYKLGSVFAYDTPTDIGKVFLNPFKASNAPQLEFLVKTAVKLLHINKELSLNQSSHENNQQEDQQNNNSLQNTSSQRIGTGFEDDSVEGIDIEPSEVSVTDIHKSIWLMNNVFGVDVEKTGIAISMVFSEKIKKTVEKFIEKIKILYIQNDKRYTSFSGFRKEITDLWIHQMGEPDEDSILKEKHKLLWKVEYKEPHLKGNTMIAPSGVPQKVVIVMDESGSTFDAFEDINVLSIEALISMLSLAGIRYRGGGKEISVLKFSNDVAKVYIGSDIVKSCMHILLPHNQVGGGTNIIKAVDVGINESTKNSALIIVTDLEIDPDVADKIGRKLRTAIDSGRVGFVVFVIVNQRKDNSSLDIIKKYLSSQKSIVAHVSNADDLENLGNTLISRILRMR</sequence>
<accession>A0A7C4H6M7</accession>
<organism evidence="3">
    <name type="scientific">Ignisphaera aggregans</name>
    <dbReference type="NCBI Taxonomy" id="334771"/>
    <lineage>
        <taxon>Archaea</taxon>
        <taxon>Thermoproteota</taxon>
        <taxon>Thermoprotei</taxon>
        <taxon>Desulfurococcales</taxon>
        <taxon>Desulfurococcaceae</taxon>
        <taxon>Ignisphaera</taxon>
    </lineage>
</organism>
<reference evidence="3" key="1">
    <citation type="journal article" date="2020" name="mSystems">
        <title>Genome- and Community-Level Interaction Insights into Carbon Utilization and Element Cycling Functions of Hydrothermarchaeota in Hydrothermal Sediment.</title>
        <authorList>
            <person name="Zhou Z."/>
            <person name="Liu Y."/>
            <person name="Xu W."/>
            <person name="Pan J."/>
            <person name="Luo Z.H."/>
            <person name="Li M."/>
        </authorList>
    </citation>
    <scope>NUCLEOTIDE SEQUENCE [LARGE SCALE GENOMIC DNA]</scope>
    <source>
        <strain evidence="3">SpSt-658</strain>
    </source>
</reference>
<comment type="caution">
    <text evidence="3">The sequence shown here is derived from an EMBL/GenBank/DDBJ whole genome shotgun (WGS) entry which is preliminary data.</text>
</comment>
<evidence type="ECO:0000259" key="2">
    <source>
        <dbReference type="PROSITE" id="PS50234"/>
    </source>
</evidence>
<dbReference type="Gene3D" id="3.40.50.410">
    <property type="entry name" value="von Willebrand factor, type A domain"/>
    <property type="match status" value="1"/>
</dbReference>
<feature type="domain" description="VWFA" evidence="2">
    <location>
        <begin position="418"/>
        <end position="597"/>
    </location>
</feature>
<dbReference type="InterPro" id="IPR002035">
    <property type="entry name" value="VWF_A"/>
</dbReference>
<dbReference type="EMBL" id="DTCA01000130">
    <property type="protein sequence ID" value="HGM07613.1"/>
    <property type="molecule type" value="Genomic_DNA"/>
</dbReference>
<dbReference type="PROSITE" id="PS50234">
    <property type="entry name" value="VWFA"/>
    <property type="match status" value="1"/>
</dbReference>
<feature type="compositionally biased region" description="Low complexity" evidence="1">
    <location>
        <begin position="260"/>
        <end position="282"/>
    </location>
</feature>
<proteinExistence type="predicted"/>
<name>A0A7C4H6M7_9CREN</name>
<feature type="region of interest" description="Disordered" evidence="1">
    <location>
        <begin position="260"/>
        <end position="284"/>
    </location>
</feature>
<dbReference type="InterPro" id="IPR036465">
    <property type="entry name" value="vWFA_dom_sf"/>
</dbReference>
<dbReference type="AlphaFoldDB" id="A0A7C4H6M7"/>
<dbReference type="SUPFAM" id="SSF53300">
    <property type="entry name" value="vWA-like"/>
    <property type="match status" value="1"/>
</dbReference>